<dbReference type="GO" id="GO:0003824">
    <property type="term" value="F:catalytic activity"/>
    <property type="evidence" value="ECO:0007669"/>
    <property type="project" value="UniProtKB-ARBA"/>
</dbReference>
<dbReference type="AlphaFoldDB" id="A0A077MFJ1"/>
<dbReference type="SUPFAM" id="SSF53474">
    <property type="entry name" value="alpha/beta-Hydrolases"/>
    <property type="match status" value="1"/>
</dbReference>
<protein>
    <recommendedName>
        <fullName evidence="1">AB hydrolase-1 domain-containing protein</fullName>
    </recommendedName>
</protein>
<dbReference type="Proteomes" id="UP000035720">
    <property type="component" value="Unassembled WGS sequence"/>
</dbReference>
<reference evidence="2 3" key="1">
    <citation type="journal article" date="2013" name="ISME J.">
        <title>A metabolic model for members of the genus Tetrasphaera involved in enhanced biological phosphorus removal.</title>
        <authorList>
            <person name="Kristiansen R."/>
            <person name="Nguyen H.T.T."/>
            <person name="Saunders A.M."/>
            <person name="Nielsen J.L."/>
            <person name="Wimmer R."/>
            <person name="Le V.Q."/>
            <person name="McIlroy S.J."/>
            <person name="Petrovski S."/>
            <person name="Seviour R.J."/>
            <person name="Calteau A."/>
            <person name="Nielsen K.L."/>
            <person name="Nielsen P.H."/>
        </authorList>
    </citation>
    <scope>NUCLEOTIDE SEQUENCE [LARGE SCALE GENOMIC DNA]</scope>
    <source>
        <strain evidence="2 3">Ben 74</strain>
    </source>
</reference>
<keyword evidence="3" id="KW-1185">Reference proteome</keyword>
<name>A0A077MFJ1_9MICO</name>
<feature type="domain" description="AB hydrolase-1" evidence="1">
    <location>
        <begin position="23"/>
        <end position="79"/>
    </location>
</feature>
<gene>
    <name evidence="2" type="ORF">BN13_500036</name>
</gene>
<dbReference type="InterPro" id="IPR000073">
    <property type="entry name" value="AB_hydrolase_1"/>
</dbReference>
<sequence length="154" mass="15926">MQERVIRLGSRELFVATTGSGPALVLLHGGGPGASGVANWTRNIATLAEHFTLVIPDLPGYGRSSKDLDQSDPFGTWRMPCAASSMPSTSSALTSLATRMAAAPPCAWRSTGPTSSTGWCSTAPAASARPARCRPAALTNSLTITAATGRRSPR</sequence>
<dbReference type="InterPro" id="IPR029058">
    <property type="entry name" value="AB_hydrolase_fold"/>
</dbReference>
<evidence type="ECO:0000259" key="1">
    <source>
        <dbReference type="Pfam" id="PF00561"/>
    </source>
</evidence>
<dbReference type="STRING" id="1193518.BN13_500036"/>
<comment type="caution">
    <text evidence="2">The sequence shown here is derived from an EMBL/GenBank/DDBJ whole genome shotgun (WGS) entry which is preliminary data.</text>
</comment>
<evidence type="ECO:0000313" key="3">
    <source>
        <dbReference type="Proteomes" id="UP000035720"/>
    </source>
</evidence>
<dbReference type="Pfam" id="PF00561">
    <property type="entry name" value="Abhydrolase_1"/>
    <property type="match status" value="1"/>
</dbReference>
<evidence type="ECO:0000313" key="2">
    <source>
        <dbReference type="EMBL" id="CCI53908.1"/>
    </source>
</evidence>
<dbReference type="EMBL" id="CAJC01000162">
    <property type="protein sequence ID" value="CCI53908.1"/>
    <property type="molecule type" value="Genomic_DNA"/>
</dbReference>
<proteinExistence type="predicted"/>
<organism evidence="2 3">
    <name type="scientific">Nostocoides jenkinsii Ben 74</name>
    <dbReference type="NCBI Taxonomy" id="1193518"/>
    <lineage>
        <taxon>Bacteria</taxon>
        <taxon>Bacillati</taxon>
        <taxon>Actinomycetota</taxon>
        <taxon>Actinomycetes</taxon>
        <taxon>Micrococcales</taxon>
        <taxon>Intrasporangiaceae</taxon>
        <taxon>Nostocoides</taxon>
    </lineage>
</organism>
<accession>A0A077MFJ1</accession>
<dbReference type="Gene3D" id="3.40.50.1820">
    <property type="entry name" value="alpha/beta hydrolase"/>
    <property type="match status" value="1"/>
</dbReference>